<evidence type="ECO:0000256" key="3">
    <source>
        <dbReference type="ARBA" id="ARBA00022490"/>
    </source>
</evidence>
<dbReference type="InterPro" id="IPR004383">
    <property type="entry name" value="rRNA_lsu_MTrfase_RlmN/Cfr"/>
</dbReference>
<protein>
    <recommendedName>
        <fullName evidence="13">Probable dual-specificity RNA methyltransferase RlmN</fullName>
        <ecNumber evidence="13">2.1.1.192</ecNumber>
    </recommendedName>
    <alternativeName>
        <fullName evidence="13">23S rRNA (adenine(2503)-C(2))-methyltransferase</fullName>
    </alternativeName>
    <alternativeName>
        <fullName evidence="13">23S rRNA m2A2503 methyltransferase</fullName>
    </alternativeName>
    <alternativeName>
        <fullName evidence="13">Ribosomal RNA large subunit methyltransferase N</fullName>
    </alternativeName>
    <alternativeName>
        <fullName evidence="13">tRNA (adenine(37)-C(2))-methyltransferase</fullName>
    </alternativeName>
    <alternativeName>
        <fullName evidence="13">tRNA m2A37 methyltransferase</fullName>
    </alternativeName>
</protein>
<dbReference type="Proteomes" id="UP000005926">
    <property type="component" value="Unassembled WGS sequence"/>
</dbReference>
<comment type="caution">
    <text evidence="15">The sequence shown here is derived from an EMBL/GenBank/DDBJ whole genome shotgun (WGS) entry which is preliminary data.</text>
</comment>
<dbReference type="GO" id="GO:0070040">
    <property type="term" value="F:rRNA (adenine(2503)-C2-)-methyltransferase activity"/>
    <property type="evidence" value="ECO:0007669"/>
    <property type="project" value="UniProtKB-UniRule"/>
</dbReference>
<keyword evidence="10 13" id="KW-0408">Iron</keyword>
<dbReference type="GO" id="GO:0030488">
    <property type="term" value="P:tRNA methylation"/>
    <property type="evidence" value="ECO:0007669"/>
    <property type="project" value="UniProtKB-UniRule"/>
</dbReference>
<dbReference type="Pfam" id="PF04055">
    <property type="entry name" value="Radical_SAM"/>
    <property type="match status" value="1"/>
</dbReference>
<dbReference type="SFLD" id="SFLDG01062">
    <property type="entry name" value="methyltransferase_(Class_A)"/>
    <property type="match status" value="1"/>
</dbReference>
<evidence type="ECO:0000256" key="13">
    <source>
        <dbReference type="HAMAP-Rule" id="MF_01849"/>
    </source>
</evidence>
<evidence type="ECO:0000313" key="16">
    <source>
        <dbReference type="Proteomes" id="UP000005926"/>
    </source>
</evidence>
<sequence>MVRKIGRMVRQYEGKPIIYGMPLENLTAWFEAKGEKKFRAGQLWDWLYRKRVTSFEEMTNLPKALIEELQEEFTFPVLNERIKQQSTDGTRKFLFELADGLLIETVLMPQEYGLSICVTTQVGCNIGCTFCASGIIAKQRDLVAGEIVAQVMHVQRTLDEVSPGDRVSHIVVMGIGEPFDNYDNVIKFLKVVNSDKGLGIGARHITVSTSGLAPKIREFADEGLQVNLALSLHAPDNDTRSRIMRINRKYPIEVVMDAINEYIAKTNRRVTFEYIMLDHVNDSVEQAQQLADLLADKKRLSYVNLIPYNKVREHDQYERSGKERVVAFYDVLKKNHINCVVRKEFGHDIEAACGQLRSSQMKRDRAEKTKV</sequence>
<dbReference type="PROSITE" id="PS51918">
    <property type="entry name" value="RADICAL_SAM"/>
    <property type="match status" value="1"/>
</dbReference>
<dbReference type="GeneID" id="78411907"/>
<dbReference type="SFLD" id="SFLDS00029">
    <property type="entry name" value="Radical_SAM"/>
    <property type="match status" value="1"/>
</dbReference>
<evidence type="ECO:0000256" key="4">
    <source>
        <dbReference type="ARBA" id="ARBA00022552"/>
    </source>
</evidence>
<evidence type="ECO:0000313" key="15">
    <source>
        <dbReference type="EMBL" id="EEW36935.1"/>
    </source>
</evidence>
<keyword evidence="9 13" id="KW-0479">Metal-binding</keyword>
<reference evidence="15 16" key="1">
    <citation type="submission" date="2009-08" db="EMBL/GenBank/DDBJ databases">
        <authorList>
            <person name="Muzny D."/>
            <person name="Qin X."/>
            <person name="Deng J."/>
            <person name="Jiang H."/>
            <person name="Liu Y."/>
            <person name="Qu J."/>
            <person name="Song X.-Z."/>
            <person name="Zhang L."/>
            <person name="Thornton R."/>
            <person name="Coyle M."/>
            <person name="Francisco L."/>
            <person name="Jackson L."/>
            <person name="Javaid M."/>
            <person name="Korchina V."/>
            <person name="Kovar C."/>
            <person name="Mata R."/>
            <person name="Mathew T."/>
            <person name="Ngo R."/>
            <person name="Nguyen L."/>
            <person name="Nguyen N."/>
            <person name="Okwuonu G."/>
            <person name="Ongeri F."/>
            <person name="Pham C."/>
            <person name="Simmons D."/>
            <person name="Wilczek-Boney K."/>
            <person name="Hale W."/>
            <person name="Jakkamsetti A."/>
            <person name="Pham P."/>
            <person name="Ruth R."/>
            <person name="San Lucas F."/>
            <person name="Warren J."/>
            <person name="Zhang J."/>
            <person name="Zhao Z."/>
            <person name="Zhou C."/>
            <person name="Zhu D."/>
            <person name="Lee S."/>
            <person name="Bess C."/>
            <person name="Blankenburg K."/>
            <person name="Forbes L."/>
            <person name="Fu Q."/>
            <person name="Gubbala S."/>
            <person name="Hirani K."/>
            <person name="Jayaseelan J.C."/>
            <person name="Lara F."/>
            <person name="Munidasa M."/>
            <person name="Palculict T."/>
            <person name="Patil S."/>
            <person name="Pu L.-L."/>
            <person name="Saada N."/>
            <person name="Tang L."/>
            <person name="Weissenberger G."/>
            <person name="Zhu Y."/>
            <person name="Hemphill L."/>
            <person name="Shang Y."/>
            <person name="Youmans B."/>
            <person name="Ayvaz T."/>
            <person name="Ross M."/>
            <person name="Santibanez J."/>
            <person name="Aqrawi P."/>
            <person name="Gross S."/>
            <person name="Joshi V."/>
            <person name="Fowler G."/>
            <person name="Nazareth L."/>
            <person name="Reid J."/>
            <person name="Worley K."/>
            <person name="Petrosino J."/>
            <person name="Highlander S."/>
            <person name="Gibbs R."/>
        </authorList>
    </citation>
    <scope>NUCLEOTIDE SEQUENCE [LARGE SCALE GENOMIC DNA]</scope>
    <source>
        <strain evidence="15 16">ATCC 49175</strain>
    </source>
</reference>
<evidence type="ECO:0000256" key="2">
    <source>
        <dbReference type="ARBA" id="ARBA00022485"/>
    </source>
</evidence>
<dbReference type="GO" id="GO:0046872">
    <property type="term" value="F:metal ion binding"/>
    <property type="evidence" value="ECO:0007669"/>
    <property type="project" value="UniProtKB-KW"/>
</dbReference>
<dbReference type="NCBIfam" id="TIGR00048">
    <property type="entry name" value="rRNA_mod_RlmN"/>
    <property type="match status" value="1"/>
</dbReference>
<evidence type="ECO:0000259" key="14">
    <source>
        <dbReference type="PROSITE" id="PS51918"/>
    </source>
</evidence>
<dbReference type="InterPro" id="IPR013785">
    <property type="entry name" value="Aldolase_TIM"/>
</dbReference>
<comment type="catalytic activity">
    <reaction evidence="13">
        <text>adenosine(2503) in 23S rRNA + 2 reduced [2Fe-2S]-[ferredoxin] + 2 S-adenosyl-L-methionine = 2-methyladenosine(2503) in 23S rRNA + 5'-deoxyadenosine + L-methionine + 2 oxidized [2Fe-2S]-[ferredoxin] + S-adenosyl-L-homocysteine</text>
        <dbReference type="Rhea" id="RHEA:42916"/>
        <dbReference type="Rhea" id="RHEA-COMP:10000"/>
        <dbReference type="Rhea" id="RHEA-COMP:10001"/>
        <dbReference type="Rhea" id="RHEA-COMP:10152"/>
        <dbReference type="Rhea" id="RHEA-COMP:10282"/>
        <dbReference type="ChEBI" id="CHEBI:17319"/>
        <dbReference type="ChEBI" id="CHEBI:33737"/>
        <dbReference type="ChEBI" id="CHEBI:33738"/>
        <dbReference type="ChEBI" id="CHEBI:57844"/>
        <dbReference type="ChEBI" id="CHEBI:57856"/>
        <dbReference type="ChEBI" id="CHEBI:59789"/>
        <dbReference type="ChEBI" id="CHEBI:74411"/>
        <dbReference type="ChEBI" id="CHEBI:74497"/>
        <dbReference type="EC" id="2.1.1.192"/>
    </reaction>
</comment>
<dbReference type="HAMAP" id="MF_01849">
    <property type="entry name" value="RNA_methyltr_RlmN"/>
    <property type="match status" value="1"/>
</dbReference>
<dbReference type="InterPro" id="IPR058240">
    <property type="entry name" value="rSAM_sf"/>
</dbReference>
<evidence type="ECO:0000256" key="8">
    <source>
        <dbReference type="ARBA" id="ARBA00022694"/>
    </source>
</evidence>
<evidence type="ECO:0000256" key="5">
    <source>
        <dbReference type="ARBA" id="ARBA00022603"/>
    </source>
</evidence>
<evidence type="ECO:0000256" key="12">
    <source>
        <dbReference type="ARBA" id="ARBA00023157"/>
    </source>
</evidence>
<dbReference type="PIRSF" id="PIRSF006004">
    <property type="entry name" value="CHP00048"/>
    <property type="match status" value="1"/>
</dbReference>
<dbReference type="PANTHER" id="PTHR30544">
    <property type="entry name" value="23S RRNA METHYLTRANSFERASE"/>
    <property type="match status" value="1"/>
</dbReference>
<dbReference type="InterPro" id="IPR027492">
    <property type="entry name" value="RNA_MTrfase_RlmN"/>
</dbReference>
<dbReference type="AlphaFoldDB" id="C8NGV8"/>
<dbReference type="EC" id="2.1.1.192" evidence="13"/>
<evidence type="ECO:0000256" key="11">
    <source>
        <dbReference type="ARBA" id="ARBA00023014"/>
    </source>
</evidence>
<comment type="catalytic activity">
    <reaction evidence="13">
        <text>adenosine(37) in tRNA + 2 reduced [2Fe-2S]-[ferredoxin] + 2 S-adenosyl-L-methionine = 2-methyladenosine(37) in tRNA + 5'-deoxyadenosine + L-methionine + 2 oxidized [2Fe-2S]-[ferredoxin] + S-adenosyl-L-homocysteine</text>
        <dbReference type="Rhea" id="RHEA:43332"/>
        <dbReference type="Rhea" id="RHEA-COMP:10000"/>
        <dbReference type="Rhea" id="RHEA-COMP:10001"/>
        <dbReference type="Rhea" id="RHEA-COMP:10162"/>
        <dbReference type="Rhea" id="RHEA-COMP:10485"/>
        <dbReference type="ChEBI" id="CHEBI:17319"/>
        <dbReference type="ChEBI" id="CHEBI:33737"/>
        <dbReference type="ChEBI" id="CHEBI:33738"/>
        <dbReference type="ChEBI" id="CHEBI:57844"/>
        <dbReference type="ChEBI" id="CHEBI:57856"/>
        <dbReference type="ChEBI" id="CHEBI:59789"/>
        <dbReference type="ChEBI" id="CHEBI:74411"/>
        <dbReference type="ChEBI" id="CHEBI:74497"/>
        <dbReference type="EC" id="2.1.1.192"/>
    </reaction>
</comment>
<dbReference type="Pfam" id="PF21016">
    <property type="entry name" value="RlmN_N"/>
    <property type="match status" value="1"/>
</dbReference>
<feature type="binding site" evidence="13">
    <location>
        <position position="124"/>
    </location>
    <ligand>
        <name>[4Fe-4S] cluster</name>
        <dbReference type="ChEBI" id="CHEBI:49883"/>
        <note>4Fe-4S-S-AdoMet</note>
    </ligand>
</feature>
<dbReference type="InterPro" id="IPR007197">
    <property type="entry name" value="rSAM"/>
</dbReference>
<evidence type="ECO:0000256" key="1">
    <source>
        <dbReference type="ARBA" id="ARBA00004496"/>
    </source>
</evidence>
<keyword evidence="16" id="KW-1185">Reference proteome</keyword>
<dbReference type="RefSeq" id="WP_005607366.1">
    <property type="nucleotide sequence ID" value="NZ_CP102283.1"/>
</dbReference>
<feature type="active site" description="S-methylcysteine intermediate" evidence="13">
    <location>
        <position position="353"/>
    </location>
</feature>
<dbReference type="GO" id="GO:0070475">
    <property type="term" value="P:rRNA base methylation"/>
    <property type="evidence" value="ECO:0007669"/>
    <property type="project" value="UniProtKB-UniRule"/>
</dbReference>
<dbReference type="FunFam" id="3.20.20.70:FF:000014">
    <property type="entry name" value="Probable dual-specificity RNA methyltransferase RlmN"/>
    <property type="match status" value="1"/>
</dbReference>
<dbReference type="GO" id="GO:0051539">
    <property type="term" value="F:4 iron, 4 sulfur cluster binding"/>
    <property type="evidence" value="ECO:0007669"/>
    <property type="project" value="UniProtKB-UniRule"/>
</dbReference>
<gene>
    <name evidence="13 15" type="primary">rlmN</name>
    <name evidence="15" type="ORF">HMPREF0444_1153</name>
</gene>
<dbReference type="HOGENOM" id="CLU_029101_0_1_9"/>
<evidence type="ECO:0000256" key="7">
    <source>
        <dbReference type="ARBA" id="ARBA00022691"/>
    </source>
</evidence>
<dbReference type="GO" id="GO:0005737">
    <property type="term" value="C:cytoplasm"/>
    <property type="evidence" value="ECO:0007669"/>
    <property type="project" value="UniProtKB-SubCell"/>
</dbReference>
<comment type="caution">
    <text evidence="13">Lacks conserved residue(s) required for the propagation of feature annotation.</text>
</comment>
<dbReference type="Gene3D" id="3.20.20.70">
    <property type="entry name" value="Aldolase class I"/>
    <property type="match status" value="1"/>
</dbReference>
<comment type="function">
    <text evidence="13">Specifically methylates position 2 of adenine 2503 in 23S rRNA and position 2 of adenine 37 in tRNAs.</text>
</comment>
<keyword evidence="5 13" id="KW-0489">Methyltransferase</keyword>
<dbReference type="PANTHER" id="PTHR30544:SF5">
    <property type="entry name" value="RADICAL SAM CORE DOMAIN-CONTAINING PROTEIN"/>
    <property type="match status" value="1"/>
</dbReference>
<keyword evidence="4 13" id="KW-0698">rRNA processing</keyword>
<comment type="cofactor">
    <cofactor evidence="13">
        <name>[4Fe-4S] cluster</name>
        <dbReference type="ChEBI" id="CHEBI:49883"/>
    </cofactor>
    <text evidence="13">Binds 1 [4Fe-4S] cluster. The cluster is coordinated with 3 cysteines and an exchangeable S-adenosyl-L-methionine.</text>
</comment>
<dbReference type="GO" id="GO:0002935">
    <property type="term" value="F:tRNA (adenine(37)-C2)-methyltransferase activity"/>
    <property type="evidence" value="ECO:0007669"/>
    <property type="project" value="UniProtKB-UniRule"/>
</dbReference>
<dbReference type="InterPro" id="IPR048641">
    <property type="entry name" value="RlmN_N"/>
</dbReference>
<accession>C8NGV8</accession>
<dbReference type="GO" id="GO:0019843">
    <property type="term" value="F:rRNA binding"/>
    <property type="evidence" value="ECO:0007669"/>
    <property type="project" value="UniProtKB-UniRule"/>
</dbReference>
<dbReference type="eggNOG" id="COG0820">
    <property type="taxonomic scope" value="Bacteria"/>
</dbReference>
<dbReference type="STRING" id="638301.HMPREF0444_1153"/>
<feature type="binding site" evidence="13">
    <location>
        <position position="208"/>
    </location>
    <ligand>
        <name>S-adenosyl-L-methionine</name>
        <dbReference type="ChEBI" id="CHEBI:59789"/>
    </ligand>
</feature>
<keyword evidence="11 13" id="KW-0411">Iron-sulfur</keyword>
<dbReference type="SMART" id="SM00729">
    <property type="entry name" value="Elp3"/>
    <property type="match status" value="1"/>
</dbReference>
<dbReference type="CDD" id="cd01335">
    <property type="entry name" value="Radical_SAM"/>
    <property type="match status" value="1"/>
</dbReference>
<dbReference type="SFLD" id="SFLDF00275">
    <property type="entry name" value="adenosine_C2_methyltransferase"/>
    <property type="match status" value="1"/>
</dbReference>
<dbReference type="GO" id="GO:0000049">
    <property type="term" value="F:tRNA binding"/>
    <property type="evidence" value="ECO:0007669"/>
    <property type="project" value="UniProtKB-UniRule"/>
</dbReference>
<feature type="active site" description="Proton acceptor" evidence="13">
    <location>
        <position position="104"/>
    </location>
</feature>
<keyword evidence="8 13" id="KW-0819">tRNA processing</keyword>
<evidence type="ECO:0000256" key="10">
    <source>
        <dbReference type="ARBA" id="ARBA00023004"/>
    </source>
</evidence>
<keyword evidence="3 13" id="KW-0963">Cytoplasm</keyword>
<keyword evidence="12 13" id="KW-1015">Disulfide bond</keyword>
<dbReference type="InterPro" id="IPR040072">
    <property type="entry name" value="Methyltransferase_A"/>
</dbReference>
<feature type="domain" description="Radical SAM core" evidence="14">
    <location>
        <begin position="110"/>
        <end position="342"/>
    </location>
</feature>
<organism evidence="15 16">
    <name type="scientific">Granulicatella adiacens ATCC 49175</name>
    <dbReference type="NCBI Taxonomy" id="638301"/>
    <lineage>
        <taxon>Bacteria</taxon>
        <taxon>Bacillati</taxon>
        <taxon>Bacillota</taxon>
        <taxon>Bacilli</taxon>
        <taxon>Lactobacillales</taxon>
        <taxon>Carnobacteriaceae</taxon>
        <taxon>Granulicatella</taxon>
    </lineage>
</organism>
<dbReference type="InterPro" id="IPR006638">
    <property type="entry name" value="Elp3/MiaA/NifB-like_rSAM"/>
</dbReference>
<feature type="binding site" evidence="13">
    <location>
        <begin position="176"/>
        <end position="177"/>
    </location>
    <ligand>
        <name>S-adenosyl-L-methionine</name>
        <dbReference type="ChEBI" id="CHEBI:59789"/>
    </ligand>
</feature>
<dbReference type="EMBL" id="ACKZ01000020">
    <property type="protein sequence ID" value="EEW36935.1"/>
    <property type="molecule type" value="Genomic_DNA"/>
</dbReference>
<name>C8NGV8_9LACT</name>
<keyword evidence="2 13" id="KW-0004">4Fe-4S</keyword>
<dbReference type="SUPFAM" id="SSF102114">
    <property type="entry name" value="Radical SAM enzymes"/>
    <property type="match status" value="1"/>
</dbReference>
<evidence type="ECO:0000256" key="6">
    <source>
        <dbReference type="ARBA" id="ARBA00022679"/>
    </source>
</evidence>
<feature type="binding site" evidence="13">
    <location>
        <position position="309"/>
    </location>
    <ligand>
        <name>S-adenosyl-L-methionine</name>
        <dbReference type="ChEBI" id="CHEBI:59789"/>
    </ligand>
</feature>
<comment type="subcellular location">
    <subcellularLocation>
        <location evidence="1 13">Cytoplasm</location>
    </subcellularLocation>
</comment>
<feature type="binding site" evidence="13">
    <location>
        <position position="128"/>
    </location>
    <ligand>
        <name>[4Fe-4S] cluster</name>
        <dbReference type="ChEBI" id="CHEBI:49883"/>
        <note>4Fe-4S-S-AdoMet</note>
    </ligand>
</feature>
<keyword evidence="7 13" id="KW-0949">S-adenosyl-L-methionine</keyword>
<evidence type="ECO:0000256" key="9">
    <source>
        <dbReference type="ARBA" id="ARBA00022723"/>
    </source>
</evidence>
<feature type="binding site" evidence="13">
    <location>
        <begin position="231"/>
        <end position="233"/>
    </location>
    <ligand>
        <name>S-adenosyl-L-methionine</name>
        <dbReference type="ChEBI" id="CHEBI:59789"/>
    </ligand>
</feature>
<comment type="similarity">
    <text evidence="13">Belongs to the radical SAM superfamily. RlmN family.</text>
</comment>
<comment type="miscellaneous">
    <text evidence="13">Reaction proceeds by a ping-pong mechanism involving intermediate methylation of a conserved cysteine residue.</text>
</comment>
<proteinExistence type="inferred from homology"/>
<keyword evidence="6 13" id="KW-0808">Transferase</keyword>
<feature type="binding site" evidence="13">
    <location>
        <position position="131"/>
    </location>
    <ligand>
        <name>[4Fe-4S] cluster</name>
        <dbReference type="ChEBI" id="CHEBI:49883"/>
        <note>4Fe-4S-S-AdoMet</note>
    </ligand>
</feature>
<dbReference type="Gene3D" id="1.10.150.530">
    <property type="match status" value="1"/>
</dbReference>